<dbReference type="EMBL" id="JACHDN010000001">
    <property type="protein sequence ID" value="MBB5473796.1"/>
    <property type="molecule type" value="Genomic_DNA"/>
</dbReference>
<evidence type="ECO:0000313" key="4">
    <source>
        <dbReference type="Proteomes" id="UP000321723"/>
    </source>
</evidence>
<evidence type="ECO:0000313" key="2">
    <source>
        <dbReference type="EMBL" id="GEL48635.1"/>
    </source>
</evidence>
<evidence type="ECO:0000313" key="5">
    <source>
        <dbReference type="Proteomes" id="UP000564629"/>
    </source>
</evidence>
<protein>
    <recommendedName>
        <fullName evidence="6">Aromatic ring-opening dioxygenase LigA</fullName>
    </recommendedName>
</protein>
<accession>A0A511FH91</accession>
<name>A0A511FH91_9CELL</name>
<dbReference type="Proteomes" id="UP000321723">
    <property type="component" value="Unassembled WGS sequence"/>
</dbReference>
<evidence type="ECO:0008006" key="6">
    <source>
        <dbReference type="Google" id="ProtNLM"/>
    </source>
</evidence>
<reference evidence="3 5" key="2">
    <citation type="submission" date="2020-08" db="EMBL/GenBank/DDBJ databases">
        <title>Sequencing the genomes of 1000 actinobacteria strains.</title>
        <authorList>
            <person name="Klenk H.-P."/>
        </authorList>
    </citation>
    <scope>NUCLEOTIDE SEQUENCE [LARGE SCALE GENOMIC DNA]</scope>
    <source>
        <strain evidence="3 5">DSM 9581</strain>
    </source>
</reference>
<dbReference type="EMBL" id="BJVQ01000093">
    <property type="protein sequence ID" value="GEL48635.1"/>
    <property type="molecule type" value="Genomic_DNA"/>
</dbReference>
<keyword evidence="4" id="KW-1185">Reference proteome</keyword>
<keyword evidence="1" id="KW-1133">Transmembrane helix</keyword>
<dbReference type="Proteomes" id="UP000564629">
    <property type="component" value="Unassembled WGS sequence"/>
</dbReference>
<keyword evidence="1" id="KW-0812">Transmembrane</keyword>
<evidence type="ECO:0000256" key="1">
    <source>
        <dbReference type="SAM" id="Phobius"/>
    </source>
</evidence>
<organism evidence="2 4">
    <name type="scientific">Cellulomonas hominis</name>
    <dbReference type="NCBI Taxonomy" id="156981"/>
    <lineage>
        <taxon>Bacteria</taxon>
        <taxon>Bacillati</taxon>
        <taxon>Actinomycetota</taxon>
        <taxon>Actinomycetes</taxon>
        <taxon>Micrococcales</taxon>
        <taxon>Cellulomonadaceae</taxon>
        <taxon>Cellulomonas</taxon>
    </lineage>
</organism>
<dbReference type="RefSeq" id="WP_146840620.1">
    <property type="nucleotide sequence ID" value="NZ_BJVQ01000093.1"/>
</dbReference>
<evidence type="ECO:0000313" key="3">
    <source>
        <dbReference type="EMBL" id="MBB5473796.1"/>
    </source>
</evidence>
<reference evidence="2 4" key="1">
    <citation type="submission" date="2019-07" db="EMBL/GenBank/DDBJ databases">
        <title>Whole genome shotgun sequence of Cellulomonas hominis NBRC 16055.</title>
        <authorList>
            <person name="Hosoyama A."/>
            <person name="Uohara A."/>
            <person name="Ohji S."/>
            <person name="Ichikawa N."/>
        </authorList>
    </citation>
    <scope>NUCLEOTIDE SEQUENCE [LARGE SCALE GENOMIC DNA]</scope>
    <source>
        <strain evidence="2 4">NBRC 16055</strain>
    </source>
</reference>
<gene>
    <name evidence="2" type="ORF">CHO01_37510</name>
    <name evidence="3" type="ORF">HNR08_002532</name>
</gene>
<feature type="transmembrane region" description="Helical" evidence="1">
    <location>
        <begin position="110"/>
        <end position="138"/>
    </location>
</feature>
<comment type="caution">
    <text evidence="2">The sequence shown here is derived from an EMBL/GenBank/DDBJ whole genome shotgun (WGS) entry which is preliminary data.</text>
</comment>
<feature type="transmembrane region" description="Helical" evidence="1">
    <location>
        <begin position="12"/>
        <end position="35"/>
    </location>
</feature>
<proteinExistence type="predicted"/>
<sequence length="163" mass="16688">MSTVAATGGSKAARVIGIISAVAGLIMIIAGGITWGSVSSHLADENITVSEDAENFAGQPVTTPWTAFAQADIINRHALEATGGKTYAELEQDDPVRTVAMNASFLRASLFTSVVAFGVAALVMGLGVLFILVGYALWALAGRKVATVVEPRATTPADAGLKA</sequence>
<dbReference type="AlphaFoldDB" id="A0A511FH91"/>
<dbReference type="OrthoDB" id="5243687at2"/>
<keyword evidence="1" id="KW-0472">Membrane</keyword>